<comment type="caution">
    <text evidence="16">The sequence shown here is derived from an EMBL/GenBank/DDBJ whole genome shotgun (WGS) entry which is preliminary data.</text>
</comment>
<keyword evidence="6 13" id="KW-0376">Hydrogen peroxide</keyword>
<dbReference type="HAMAP" id="MF_01961">
    <property type="entry name" value="Catal_peroxid"/>
    <property type="match status" value="1"/>
</dbReference>
<evidence type="ECO:0000313" key="16">
    <source>
        <dbReference type="EMBL" id="TYO64932.1"/>
    </source>
</evidence>
<evidence type="ECO:0000256" key="3">
    <source>
        <dbReference type="ARBA" id="ARBA00022723"/>
    </source>
</evidence>
<evidence type="ECO:0000259" key="15">
    <source>
        <dbReference type="PROSITE" id="PS50873"/>
    </source>
</evidence>
<dbReference type="SUPFAM" id="SSF48113">
    <property type="entry name" value="Heme-dependent peroxidases"/>
    <property type="match status" value="2"/>
</dbReference>
<comment type="subunit">
    <text evidence="13">Homodimer or homotetramer.</text>
</comment>
<evidence type="ECO:0000256" key="9">
    <source>
        <dbReference type="ARBA" id="ARBA00057360"/>
    </source>
</evidence>
<evidence type="ECO:0000313" key="17">
    <source>
        <dbReference type="Proteomes" id="UP000324797"/>
    </source>
</evidence>
<dbReference type="GO" id="GO:0046872">
    <property type="term" value="F:metal ion binding"/>
    <property type="evidence" value="ECO:0007669"/>
    <property type="project" value="UniProtKB-KW"/>
</dbReference>
<dbReference type="Gene3D" id="1.10.420.10">
    <property type="entry name" value="Peroxidase, domain 2"/>
    <property type="match status" value="2"/>
</dbReference>
<comment type="caution">
    <text evidence="13">Lacks conserved residue(s) required for the propagation of feature annotation.</text>
</comment>
<keyword evidence="2 13" id="KW-0349">Heme</keyword>
<dbReference type="GO" id="GO:0005829">
    <property type="term" value="C:cytosol"/>
    <property type="evidence" value="ECO:0007669"/>
    <property type="project" value="TreeGrafter"/>
</dbReference>
<evidence type="ECO:0000256" key="2">
    <source>
        <dbReference type="ARBA" id="ARBA00022617"/>
    </source>
</evidence>
<dbReference type="GO" id="GO:0004096">
    <property type="term" value="F:catalase activity"/>
    <property type="evidence" value="ECO:0007669"/>
    <property type="project" value="UniProtKB-UniRule"/>
</dbReference>
<proteinExistence type="inferred from homology"/>
<dbReference type="InterPro" id="IPR000763">
    <property type="entry name" value="Catalase_peroxidase"/>
</dbReference>
<dbReference type="InterPro" id="IPR019794">
    <property type="entry name" value="Peroxidases_AS"/>
</dbReference>
<evidence type="ECO:0000256" key="5">
    <source>
        <dbReference type="ARBA" id="ARBA00023004"/>
    </source>
</evidence>
<comment type="cofactor">
    <cofactor evidence="13">
        <name>heme b</name>
        <dbReference type="ChEBI" id="CHEBI:60344"/>
    </cofactor>
    <text evidence="13">Binds 1 heme b (iron(II)-protoporphyrin IX) group per dimer.</text>
</comment>
<dbReference type="PROSITE" id="PS00435">
    <property type="entry name" value="PEROXIDASE_1"/>
    <property type="match status" value="1"/>
</dbReference>
<keyword evidence="4 13" id="KW-0560">Oxidoreductase</keyword>
<keyword evidence="1 13" id="KW-0575">Peroxidase</keyword>
<dbReference type="PROSITE" id="PS00436">
    <property type="entry name" value="PEROXIDASE_2"/>
    <property type="match status" value="1"/>
</dbReference>
<protein>
    <recommendedName>
        <fullName evidence="12 13">Catalase-peroxidase</fullName>
        <shortName evidence="13">CP</shortName>
        <ecNumber evidence="11 13">1.11.1.21</ecNumber>
    </recommendedName>
    <alternativeName>
        <fullName evidence="13">Peroxidase/catalase</fullName>
    </alternativeName>
</protein>
<dbReference type="CDD" id="cd08200">
    <property type="entry name" value="catalase_peroxidase_2"/>
    <property type="match status" value="1"/>
</dbReference>
<keyword evidence="5 13" id="KW-0408">Iron</keyword>
<dbReference type="PRINTS" id="PR00458">
    <property type="entry name" value="PEROXIDASE"/>
</dbReference>
<dbReference type="EMBL" id="VSTH01000059">
    <property type="protein sequence ID" value="TYO64932.1"/>
    <property type="molecule type" value="Genomic_DNA"/>
</dbReference>
<dbReference type="PROSITE" id="PS50873">
    <property type="entry name" value="PEROXIDASE_4"/>
    <property type="match status" value="1"/>
</dbReference>
<gene>
    <name evidence="13 16" type="primary">katG</name>
    <name evidence="16" type="ORF">FXV83_19540</name>
</gene>
<comment type="function">
    <text evidence="9">Bifunctional enzyme with both catalase and broad-spectrum peroxidase activity. Important for stationary phase survival.</text>
</comment>
<sequence length="781" mass="85873">MVVARQRIEIPELAHRYVDDHQKILSQRSLKSTSPDGMRSLECLYLVKGASSTPPEEVFMDDTSKCPFTGGKPAPTNRDWWPSQLSIDMLHRNSGLSDPMGKEFDYAKEFKTLDLNAVIKDLTALMTESQEWWPADFGHYGGLMIRMAWHSAGTYRITDGRGGAGAGQQRFAPLNSWPDNANLDKARRLLWPIKQKYGRKLSWADLMVLAGNVALESMGFKTFGFAGGRADVWEPEELYWGPEGTWLGDERYSGERQLAEPLGAVQMGLIYVNPEGPNGKPDPIAAAKDIRETFFRMAMNDEETVALIAGGHSFGKTHGAGDPSLVGPEPEAGAIEDQGLGWKSKHASGLAGDAITSGIEVTWTTTPTKWSNNFLENLFKYEWELTKSPGGAHQWTAKGAEAIIPDAFDKSKKHRPTMLTTDLSLRFDPVYEKISRRFLENPDQLADAFARAWFKLTHRDMGPIARYLGPLVPKETLIWQDPIPAVDHELASDQDIAALKTKILASGLSVPELVSTAWASASTFRGSDKRGGANGARIRLAPQKDWEVNQPAQLSKVLGKLEAIQKEFNASAGAKKISLADLIVLGGTAAVEKAAKDAGVEVKVAFTPGRMDASQEQTDAASFAPLEPRADGFRNYIGKRQQFMMPEEALIDRAQLLRLTGPELTVLVGGLRVLGANTDGSKHGVFTSKVGTLSNDFFVNLLGMSTQWAPAGTDGTYEARDRKTNAVKWTGTRVDLIFGSHSQLRAYAEVYATSDSKEQFVQDFARAWTKVMNLDRFDLAA</sequence>
<evidence type="ECO:0000256" key="4">
    <source>
        <dbReference type="ARBA" id="ARBA00023002"/>
    </source>
</evidence>
<dbReference type="GO" id="GO:0070301">
    <property type="term" value="P:cellular response to hydrogen peroxide"/>
    <property type="evidence" value="ECO:0007669"/>
    <property type="project" value="TreeGrafter"/>
</dbReference>
<dbReference type="Pfam" id="PF00141">
    <property type="entry name" value="peroxidase"/>
    <property type="match status" value="2"/>
</dbReference>
<dbReference type="FunFam" id="1.10.420.10:FF:000002">
    <property type="entry name" value="Catalase-peroxidase"/>
    <property type="match status" value="1"/>
</dbReference>
<feature type="active site" description="Proton acceptor" evidence="13">
    <location>
        <position position="150"/>
    </location>
</feature>
<dbReference type="AlphaFoldDB" id="A0A5S4YM28"/>
<evidence type="ECO:0000256" key="10">
    <source>
        <dbReference type="ARBA" id="ARBA00060838"/>
    </source>
</evidence>
<evidence type="ECO:0000256" key="14">
    <source>
        <dbReference type="RuleBase" id="RU003451"/>
    </source>
</evidence>
<comment type="similarity">
    <text evidence="10 13 14">Belongs to the peroxidase family. Peroxidase/catalase subfamily.</text>
</comment>
<dbReference type="Gene3D" id="1.10.520.10">
    <property type="match status" value="2"/>
</dbReference>
<dbReference type="GO" id="GO:0042744">
    <property type="term" value="P:hydrogen peroxide catabolic process"/>
    <property type="evidence" value="ECO:0007669"/>
    <property type="project" value="UniProtKB-KW"/>
</dbReference>
<dbReference type="NCBIfam" id="NF011635">
    <property type="entry name" value="PRK15061.1"/>
    <property type="match status" value="1"/>
</dbReference>
<evidence type="ECO:0000256" key="1">
    <source>
        <dbReference type="ARBA" id="ARBA00022559"/>
    </source>
</evidence>
<evidence type="ECO:0000256" key="12">
    <source>
        <dbReference type="ARBA" id="ARBA00074141"/>
    </source>
</evidence>
<evidence type="ECO:0000256" key="7">
    <source>
        <dbReference type="ARBA" id="ARBA00049145"/>
    </source>
</evidence>
<dbReference type="EC" id="1.11.1.21" evidence="11 13"/>
<dbReference type="InterPro" id="IPR010255">
    <property type="entry name" value="Haem_peroxidase_sf"/>
</dbReference>
<feature type="binding site" description="axial binding residue" evidence="13">
    <location>
        <position position="312"/>
    </location>
    <ligand>
        <name>heme b</name>
        <dbReference type="ChEBI" id="CHEBI:60344"/>
    </ligand>
    <ligandPart>
        <name>Fe</name>
        <dbReference type="ChEBI" id="CHEBI:18248"/>
    </ligandPart>
</feature>
<feature type="cross-link" description="Tryptophyl-tyrosyl-methioninium (Tyr-Met) (with Trp-149)" evidence="13">
    <location>
        <begin position="271"/>
        <end position="297"/>
    </location>
</feature>
<evidence type="ECO:0000256" key="8">
    <source>
        <dbReference type="ARBA" id="ARBA00051651"/>
    </source>
</evidence>
<feature type="domain" description="Plant heme peroxidase family profile" evidence="15">
    <location>
        <begin position="183"/>
        <end position="471"/>
    </location>
</feature>
<evidence type="ECO:0000256" key="6">
    <source>
        <dbReference type="ARBA" id="ARBA00023324"/>
    </source>
</evidence>
<dbReference type="InterPro" id="IPR019793">
    <property type="entry name" value="Peroxidases_heam-ligand_BS"/>
</dbReference>
<dbReference type="GO" id="GO:0020037">
    <property type="term" value="F:heme binding"/>
    <property type="evidence" value="ECO:0007669"/>
    <property type="project" value="InterPro"/>
</dbReference>
<dbReference type="FunFam" id="1.10.420.10:FF:000004">
    <property type="entry name" value="Catalase-peroxidase"/>
    <property type="match status" value="1"/>
</dbReference>
<keyword evidence="17" id="KW-1185">Reference proteome</keyword>
<name>A0A5S4YM28_9BRAD</name>
<dbReference type="NCBIfam" id="TIGR00198">
    <property type="entry name" value="cat_per_HPI"/>
    <property type="match status" value="1"/>
</dbReference>
<dbReference type="CDD" id="cd00649">
    <property type="entry name" value="catalase_peroxidase_1"/>
    <property type="match status" value="1"/>
</dbReference>
<evidence type="ECO:0000256" key="13">
    <source>
        <dbReference type="HAMAP-Rule" id="MF_01961"/>
    </source>
</evidence>
<feature type="site" description="Transition state stabilizer" evidence="13">
    <location>
        <position position="146"/>
    </location>
</feature>
<dbReference type="PANTHER" id="PTHR30555">
    <property type="entry name" value="HYDROPEROXIDASE I, BIFUNCTIONAL CATALASE-PEROXIDASE"/>
    <property type="match status" value="1"/>
</dbReference>
<reference evidence="16 17" key="1">
    <citation type="submission" date="2019-08" db="EMBL/GenBank/DDBJ databases">
        <title>Bradyrhizobium hipponensis sp. nov., a rhizobium isolated from a Lupinus angustifolius root nodule in Tunisia.</title>
        <authorList>
            <person name="Off K."/>
            <person name="Rejili M."/>
            <person name="Mars M."/>
            <person name="Brachmann A."/>
            <person name="Marin M."/>
        </authorList>
    </citation>
    <scope>NUCLEOTIDE SEQUENCE [LARGE SCALE GENOMIC DNA]</scope>
    <source>
        <strain evidence="17">aSej3</strain>
    </source>
</reference>
<organism evidence="16 17">
    <name type="scientific">Bradyrhizobium hipponense</name>
    <dbReference type="NCBI Taxonomy" id="2605638"/>
    <lineage>
        <taxon>Bacteria</taxon>
        <taxon>Pseudomonadati</taxon>
        <taxon>Pseudomonadota</taxon>
        <taxon>Alphaproteobacteria</taxon>
        <taxon>Hyphomicrobiales</taxon>
        <taxon>Nitrobacteraceae</taxon>
        <taxon>Bradyrhizobium</taxon>
    </lineage>
</organism>
<dbReference type="PRINTS" id="PR00460">
    <property type="entry name" value="BPEROXIDASE"/>
</dbReference>
<comment type="catalytic activity">
    <reaction evidence="8 13 14">
        <text>H2O2 + AH2 = A + 2 H2O</text>
        <dbReference type="Rhea" id="RHEA:30275"/>
        <dbReference type="ChEBI" id="CHEBI:13193"/>
        <dbReference type="ChEBI" id="CHEBI:15377"/>
        <dbReference type="ChEBI" id="CHEBI:16240"/>
        <dbReference type="ChEBI" id="CHEBI:17499"/>
        <dbReference type="EC" id="1.11.1.21"/>
    </reaction>
</comment>
<accession>A0A5S4YM28</accession>
<evidence type="ECO:0000256" key="11">
    <source>
        <dbReference type="ARBA" id="ARBA00067012"/>
    </source>
</evidence>
<dbReference type="PANTHER" id="PTHR30555:SF0">
    <property type="entry name" value="CATALASE-PEROXIDASE"/>
    <property type="match status" value="1"/>
</dbReference>
<dbReference type="FunFam" id="1.10.520.10:FF:000002">
    <property type="entry name" value="Catalase-peroxidase"/>
    <property type="match status" value="1"/>
</dbReference>
<dbReference type="Proteomes" id="UP000324797">
    <property type="component" value="Unassembled WGS sequence"/>
</dbReference>
<comment type="catalytic activity">
    <reaction evidence="7 13 14">
        <text>2 H2O2 = O2 + 2 H2O</text>
        <dbReference type="Rhea" id="RHEA:20309"/>
        <dbReference type="ChEBI" id="CHEBI:15377"/>
        <dbReference type="ChEBI" id="CHEBI:15379"/>
        <dbReference type="ChEBI" id="CHEBI:16240"/>
        <dbReference type="EC" id="1.11.1.21"/>
    </reaction>
</comment>
<keyword evidence="3 13" id="KW-0479">Metal-binding</keyword>
<comment type="PTM">
    <text evidence="13">Formation of the three residue Trp-Tyr-Met cross-link is important for the catalase, but not the peroxidase activity of the enzyme.</text>
</comment>
<dbReference type="InterPro" id="IPR002016">
    <property type="entry name" value="Haem_peroxidase"/>
</dbReference>